<evidence type="ECO:0000313" key="1">
    <source>
        <dbReference type="EMBL" id="GAA4787807.1"/>
    </source>
</evidence>
<protein>
    <submittedName>
        <fullName evidence="1">BREX-1 system phosphatase PglZ type A</fullName>
    </submittedName>
</protein>
<gene>
    <name evidence="1" type="primary">pglZ</name>
    <name evidence="1" type="ORF">GCM10023352_01810</name>
</gene>
<dbReference type="SUPFAM" id="SSF53649">
    <property type="entry name" value="Alkaline phosphatase-like"/>
    <property type="match status" value="1"/>
</dbReference>
<dbReference type="InterPro" id="IPR017850">
    <property type="entry name" value="Alkaline_phosphatase_core_sf"/>
</dbReference>
<dbReference type="Pfam" id="PF08665">
    <property type="entry name" value="PglZ"/>
    <property type="match status" value="1"/>
</dbReference>
<sequence>MSDIAQAINRKFEEQKIIIWHDSAQEFMEDFETLELPGNIQKLRVDNNEFGVKHTVFTASDEQKFLIYRGGLLPHETENWLLDLELAYGIFTADKISLTLNSLGISSPIAINLAAQHPAFFGKNTLLQQLKLRLTGQEDEATFKAKMVACILGLPEDQHSMQVILSHLMTKYAQGDSSPQAALAEYGLEEFFWKGTRNIYRYPEDSPENFGALLIWAYRDEVLDSTTPEYRNIRTDYKAFRDNYSTRDYALKIAQNIAENKNYYHTHKDDALGELLPSALFEETEQLILLKLTQGLLSALYSAQEISESIAQRSQNSVLWYQKYREAYEALITGAQLLERIRTLELGAGNLVETFKNYIYRWSIIDRLYRKYHLAQKRSSQVHGNTLFNELTQQVNNAYTSNYLIPLGDHWSNLVDKTPNWRESFPDSNRQEAFYTEHVKRHLEKARTFVIISDGMRYEVAYELEQKLAQNDKYKTSISGMLGVLPSYTQLGMASLLPHTKLTITPTPNSASVLADGISTQGTANRDKILTSFGGRAFQYKDVISLSRADMKKLFKDLDCIYIYHNTIDSTGDKRATEDGTFTATEIAFQEIEALVKKLHTSATRILITADHGFIYQDENDNQISYLSEKAHGDTLIFEDRRFVFGEGLHKSEAFHHFTSQELGVEPGVEVLIPRSIQRLKRQGSGFRYVHGGASLQEMTVPVINVHITKNKSISKTVKVDFVEVPSKLTSNLLVIKLVQQHPLGNLQPLRVRAGIYHNDNLISDQPEATFNFAYEAASERQLSLTLELTRAADSLTEGNAEIRLESYNSGTETWHHYEKTNIEIKRGNTAIDDFFN</sequence>
<proteinExistence type="predicted"/>
<accession>A0ABP9AZ96</accession>
<name>A0ABP9AZ96_9MICC</name>
<keyword evidence="2" id="KW-1185">Reference proteome</keyword>
<dbReference type="EMBL" id="BAABKP010000001">
    <property type="protein sequence ID" value="GAA4787807.1"/>
    <property type="molecule type" value="Genomic_DNA"/>
</dbReference>
<organism evidence="1 2">
    <name type="scientific">Rothia endophytica</name>
    <dbReference type="NCBI Taxonomy" id="1324766"/>
    <lineage>
        <taxon>Bacteria</taxon>
        <taxon>Bacillati</taxon>
        <taxon>Actinomycetota</taxon>
        <taxon>Actinomycetes</taxon>
        <taxon>Micrococcales</taxon>
        <taxon>Micrococcaceae</taxon>
        <taxon>Rothia</taxon>
    </lineage>
</organism>
<dbReference type="RefSeq" id="WP_345443551.1">
    <property type="nucleotide sequence ID" value="NZ_BAABKP010000001.1"/>
</dbReference>
<dbReference type="InterPro" id="IPR014060">
    <property type="entry name" value="PglZ"/>
</dbReference>
<dbReference type="NCBIfam" id="TIGR02687">
    <property type="entry name" value="BREX-1 system phosphatase PglZ type A"/>
    <property type="match status" value="1"/>
</dbReference>
<reference evidence="2" key="1">
    <citation type="journal article" date="2019" name="Int. J. Syst. Evol. Microbiol.">
        <title>The Global Catalogue of Microorganisms (GCM) 10K type strain sequencing project: providing services to taxonomists for standard genome sequencing and annotation.</title>
        <authorList>
            <consortium name="The Broad Institute Genomics Platform"/>
            <consortium name="The Broad Institute Genome Sequencing Center for Infectious Disease"/>
            <person name="Wu L."/>
            <person name="Ma J."/>
        </authorList>
    </citation>
    <scope>NUCLEOTIDE SEQUENCE [LARGE SCALE GENOMIC DNA]</scope>
    <source>
        <strain evidence="2">JCM 18541</strain>
    </source>
</reference>
<evidence type="ECO:0000313" key="2">
    <source>
        <dbReference type="Proteomes" id="UP001500187"/>
    </source>
</evidence>
<dbReference type="Proteomes" id="UP001500187">
    <property type="component" value="Unassembled WGS sequence"/>
</dbReference>
<comment type="caution">
    <text evidence="1">The sequence shown here is derived from an EMBL/GenBank/DDBJ whole genome shotgun (WGS) entry which is preliminary data.</text>
</comment>